<dbReference type="GeneID" id="41334358"/>
<dbReference type="Proteomes" id="UP000215452">
    <property type="component" value="Chromosome"/>
</dbReference>
<keyword evidence="1" id="KW-0812">Transmembrane</keyword>
<evidence type="ECO:0000313" key="2">
    <source>
        <dbReference type="EMBL" id="ASU14177.1"/>
    </source>
</evidence>
<protein>
    <recommendedName>
        <fullName evidence="4">30 kDa GTP-binding protein lepA</fullName>
    </recommendedName>
</protein>
<dbReference type="EMBL" id="CP022714">
    <property type="protein sequence ID" value="ASU14177.1"/>
    <property type="molecule type" value="Genomic_DNA"/>
</dbReference>
<feature type="transmembrane region" description="Helical" evidence="1">
    <location>
        <begin position="38"/>
        <end position="63"/>
    </location>
</feature>
<evidence type="ECO:0000256" key="1">
    <source>
        <dbReference type="SAM" id="Phobius"/>
    </source>
</evidence>
<sequence>MFRKKQKKPKFKYKTANQVIYGNVVLQKLKEIKYGKKIALFLLLFLLVVGLVLGLVFLIFYFADSGSNIEEIVSRG</sequence>
<dbReference type="RefSeq" id="WP_011283887.1">
    <property type="nucleotide sequence ID" value="NZ_CP034597.1"/>
</dbReference>
<proteinExistence type="predicted"/>
<organism evidence="2 3">
    <name type="scientific">Mesomycoplasma hyopneumoniae</name>
    <name type="common">Mycoplasma hyopneumoniae</name>
    <dbReference type="NCBI Taxonomy" id="2099"/>
    <lineage>
        <taxon>Bacteria</taxon>
        <taxon>Bacillati</taxon>
        <taxon>Mycoplasmatota</taxon>
        <taxon>Mycoplasmoidales</taxon>
        <taxon>Metamycoplasmataceae</taxon>
        <taxon>Mesomycoplasma</taxon>
    </lineage>
</organism>
<keyword evidence="1" id="KW-0472">Membrane</keyword>
<evidence type="ECO:0000313" key="3">
    <source>
        <dbReference type="Proteomes" id="UP000215452"/>
    </source>
</evidence>
<reference evidence="2 3" key="1">
    <citation type="submission" date="2017-08" db="EMBL/GenBank/DDBJ databases">
        <title>The complete genome sequence of a Mycoplasma hyopneumoniae isolate in Korea.</title>
        <authorList>
            <person name="Han J."/>
            <person name="Lee N."/>
        </authorList>
    </citation>
    <scope>NUCLEOTIDE SEQUENCE [LARGE SCALE GENOMIC DNA]</scope>
    <source>
        <strain evidence="2 3">KM014</strain>
    </source>
</reference>
<evidence type="ECO:0008006" key="4">
    <source>
        <dbReference type="Google" id="ProtNLM"/>
    </source>
</evidence>
<name>A0A223M9M4_MESHO</name>
<gene>
    <name evidence="2" type="ORF">CIB43_00266</name>
</gene>
<keyword evidence="1" id="KW-1133">Transmembrane helix</keyword>
<accession>A0A223M9M4</accession>
<dbReference type="AlphaFoldDB" id="A0A223M9M4"/>